<proteinExistence type="predicted"/>
<evidence type="ECO:0000313" key="1">
    <source>
        <dbReference type="EMBL" id="ASW27642.1"/>
    </source>
</evidence>
<name>A0A248XD84_9CAUD</name>
<gene>
    <name evidence="1" type="ORF">KPNN133_023</name>
</gene>
<protein>
    <submittedName>
        <fullName evidence="1">Minor tail protein</fullName>
    </submittedName>
</protein>
<reference evidence="1 2" key="1">
    <citation type="submission" date="2017-07" db="EMBL/GenBank/DDBJ databases">
        <title>Complete Genome Sequence of the Klebsiella phage YMC16/01/N133_KPN_BP.</title>
        <authorList>
            <person name="Jeon J."/>
            <person name="Yong D."/>
            <person name="Lee K."/>
        </authorList>
    </citation>
    <scope>NUCLEOTIDE SEQUENCE [LARGE SCALE GENOMIC DNA]</scope>
</reference>
<sequence length="164" mass="18361">MMADPLRLRILKALTAEFEQMTDANGESMAGKVFRGRDHFGNDDPLPMISILEGVDEKAIAGTSAEMPRGRSVQQSQWELLVQGFVEDDRYNPTDPGYRLLAIVKQKLAEIRNVKDNILGFGPKVTDLTFSAGVVRPADEVSDKTYFWLKVRMNVAEDHSDPYA</sequence>
<dbReference type="Proteomes" id="UP000221999">
    <property type="component" value="Segment"/>
</dbReference>
<evidence type="ECO:0000313" key="2">
    <source>
        <dbReference type="Proteomes" id="UP000221999"/>
    </source>
</evidence>
<dbReference type="EMBL" id="MF476925">
    <property type="protein sequence ID" value="ASW27642.1"/>
    <property type="molecule type" value="Genomic_DNA"/>
</dbReference>
<keyword evidence="2" id="KW-1185">Reference proteome</keyword>
<accession>A0A248XD84</accession>
<organism evidence="1 2">
    <name type="scientific">Klebsiella phage YMC16/01/N133_KPN_BP</name>
    <dbReference type="NCBI Taxonomy" id="2026102"/>
    <lineage>
        <taxon>Viruses</taxon>
        <taxon>Duplodnaviria</taxon>
        <taxon>Heunggongvirae</taxon>
        <taxon>Uroviricota</taxon>
        <taxon>Caudoviricetes</taxon>
        <taxon>Casjensviridae</taxon>
        <taxon>Seodaemunguvirus</taxon>
        <taxon>Seodaemunguvirus YMC16-01N133</taxon>
    </lineage>
</organism>